<gene>
    <name evidence="3" type="ORF">SAMN02910315_00489</name>
</gene>
<dbReference type="GO" id="GO:0004176">
    <property type="term" value="F:ATP-dependent peptidase activity"/>
    <property type="evidence" value="ECO:0007669"/>
    <property type="project" value="TreeGrafter"/>
</dbReference>
<dbReference type="AlphaFoldDB" id="A0A1G5VAU6"/>
<dbReference type="GO" id="GO:0005524">
    <property type="term" value="F:ATP binding"/>
    <property type="evidence" value="ECO:0007669"/>
    <property type="project" value="UniProtKB-KW"/>
</dbReference>
<protein>
    <submittedName>
        <fullName evidence="3">AAA family ATPase</fullName>
    </submittedName>
</protein>
<evidence type="ECO:0000256" key="1">
    <source>
        <dbReference type="RuleBase" id="RU003651"/>
    </source>
</evidence>
<dbReference type="SUPFAM" id="SSF52540">
    <property type="entry name" value="P-loop containing nucleoside triphosphate hydrolases"/>
    <property type="match status" value="1"/>
</dbReference>
<dbReference type="STRING" id="230361.sm9_1927"/>
<keyword evidence="1" id="KW-0067">ATP-binding</keyword>
<dbReference type="Gene3D" id="3.40.50.300">
    <property type="entry name" value="P-loop containing nucleotide triphosphate hydrolases"/>
    <property type="match status" value="1"/>
</dbReference>
<dbReference type="Pfam" id="PF00004">
    <property type="entry name" value="AAA"/>
    <property type="match status" value="1"/>
</dbReference>
<dbReference type="Proteomes" id="UP000323439">
    <property type="component" value="Unassembled WGS sequence"/>
</dbReference>
<reference evidence="3 4" key="1">
    <citation type="submission" date="2016-10" db="EMBL/GenBank/DDBJ databases">
        <authorList>
            <person name="Varghese N."/>
            <person name="Submissions S."/>
        </authorList>
    </citation>
    <scope>NUCLEOTIDE SEQUENCE [LARGE SCALE GENOMIC DNA]</scope>
    <source>
        <strain evidence="3 4">DSM 16643</strain>
    </source>
</reference>
<proteinExistence type="inferred from homology"/>
<evidence type="ECO:0000313" key="3">
    <source>
        <dbReference type="EMBL" id="SDA42959.1"/>
    </source>
</evidence>
<dbReference type="InterPro" id="IPR057408">
    <property type="entry name" value="PRS2_C_AAA_lid"/>
</dbReference>
<dbReference type="GO" id="GO:0006508">
    <property type="term" value="P:proteolysis"/>
    <property type="evidence" value="ECO:0007669"/>
    <property type="project" value="TreeGrafter"/>
</dbReference>
<dbReference type="RefSeq" id="WP_223165985.1">
    <property type="nucleotide sequence ID" value="NZ_FMXB01000003.1"/>
</dbReference>
<dbReference type="InterPro" id="IPR003960">
    <property type="entry name" value="ATPase_AAA_CS"/>
</dbReference>
<dbReference type="Pfam" id="PF23902">
    <property type="entry name" value="AAA_lid_PRS2_C"/>
    <property type="match status" value="1"/>
</dbReference>
<dbReference type="InterPro" id="IPR027417">
    <property type="entry name" value="P-loop_NTPase"/>
</dbReference>
<evidence type="ECO:0000313" key="4">
    <source>
        <dbReference type="Proteomes" id="UP000323439"/>
    </source>
</evidence>
<comment type="similarity">
    <text evidence="1">Belongs to the AAA ATPase family.</text>
</comment>
<dbReference type="CDD" id="cd19481">
    <property type="entry name" value="RecA-like_protease"/>
    <property type="match status" value="1"/>
</dbReference>
<dbReference type="PANTHER" id="PTHR23076:SF97">
    <property type="entry name" value="ATP-DEPENDENT ZINC METALLOPROTEASE YME1L1"/>
    <property type="match status" value="1"/>
</dbReference>
<evidence type="ECO:0000259" key="2">
    <source>
        <dbReference type="SMART" id="SM00382"/>
    </source>
</evidence>
<dbReference type="InterPro" id="IPR057405">
    <property type="entry name" value="PRS2-like_N"/>
</dbReference>
<dbReference type="InterPro" id="IPR003959">
    <property type="entry name" value="ATPase_AAA_core"/>
</dbReference>
<accession>A0A1G5VAU6</accession>
<dbReference type="PANTHER" id="PTHR23076">
    <property type="entry name" value="METALLOPROTEASE M41 FTSH"/>
    <property type="match status" value="1"/>
</dbReference>
<dbReference type="GO" id="GO:0016887">
    <property type="term" value="F:ATP hydrolysis activity"/>
    <property type="evidence" value="ECO:0007669"/>
    <property type="project" value="InterPro"/>
</dbReference>
<dbReference type="InterPro" id="IPR003593">
    <property type="entry name" value="AAA+_ATPase"/>
</dbReference>
<dbReference type="SMART" id="SM00382">
    <property type="entry name" value="AAA"/>
    <property type="match status" value="1"/>
</dbReference>
<sequence>MKNNSKKSELKSQTQKSAVFETDNKRNAECVVLKAAGYPFDFEMMESSLEITDTGLFEQYARDQWLGMEINNESYLFDQKIIPDFAFKVISVKPENSIISETTKIKIILDETDKLKNVKSIKSSIKLSDIVGQVNAKNKIKVIEKYLREPEVFGSWAPKNILFYGHPGTGKTMLVKGLANEVEVPLYLIKATSLIGDHVGDAASKIHDLFEKASKNSPSIIFIDEIDAIALHRSFQSLRGDVSEIVNALLTEMDGINENEAVITICATNNSSSLDSAVRSRFEEEIEFKLPDDEERRQIFENNLETLPLEYDLDINKLVKVSKNMSGRDIKEKILKTALHNAIANDKTVVDMSDIDYALKSGKVKISDVKGMFE</sequence>
<dbReference type="EMBL" id="FMXB01000003">
    <property type="protein sequence ID" value="SDA42959.1"/>
    <property type="molecule type" value="Genomic_DNA"/>
</dbReference>
<feature type="domain" description="AAA+ ATPase" evidence="2">
    <location>
        <begin position="157"/>
        <end position="292"/>
    </location>
</feature>
<keyword evidence="4" id="KW-1185">Reference proteome</keyword>
<dbReference type="Pfam" id="PF23900">
    <property type="entry name" value="PRS2_N"/>
    <property type="match status" value="1"/>
</dbReference>
<organism evidence="3 4">
    <name type="scientific">Methanobrevibacter millerae</name>
    <dbReference type="NCBI Taxonomy" id="230361"/>
    <lineage>
        <taxon>Archaea</taxon>
        <taxon>Methanobacteriati</taxon>
        <taxon>Methanobacteriota</taxon>
        <taxon>Methanomada group</taxon>
        <taxon>Methanobacteria</taxon>
        <taxon>Methanobacteriales</taxon>
        <taxon>Methanobacteriaceae</taxon>
        <taxon>Methanobrevibacter</taxon>
    </lineage>
</organism>
<name>A0A1G5VAU6_9EURY</name>
<dbReference type="Gene3D" id="1.10.8.60">
    <property type="match status" value="1"/>
</dbReference>
<keyword evidence="1" id="KW-0547">Nucleotide-binding</keyword>
<dbReference type="PROSITE" id="PS00674">
    <property type="entry name" value="AAA"/>
    <property type="match status" value="1"/>
</dbReference>